<keyword evidence="2" id="KW-1185">Reference proteome</keyword>
<accession>A0A484KFH1</accession>
<proteinExistence type="predicted"/>
<reference evidence="1 2" key="1">
    <citation type="submission" date="2018-04" db="EMBL/GenBank/DDBJ databases">
        <authorList>
            <person name="Vogel A."/>
        </authorList>
    </citation>
    <scope>NUCLEOTIDE SEQUENCE [LARGE SCALE GENOMIC DNA]</scope>
</reference>
<sequence length="73" mass="8520">MRSKREQEEEECYNERSVGRGSVTKAYYRVWPSDEDRINWVADPHIDAKATAFLESKRRLFRGRVAAADNDDA</sequence>
<evidence type="ECO:0000313" key="1">
    <source>
        <dbReference type="EMBL" id="VFQ60636.1"/>
    </source>
</evidence>
<dbReference type="AlphaFoldDB" id="A0A484KFH1"/>
<dbReference type="Proteomes" id="UP000595140">
    <property type="component" value="Unassembled WGS sequence"/>
</dbReference>
<evidence type="ECO:0000313" key="2">
    <source>
        <dbReference type="Proteomes" id="UP000595140"/>
    </source>
</evidence>
<protein>
    <submittedName>
        <fullName evidence="1">Uncharacterized protein</fullName>
    </submittedName>
</protein>
<name>A0A484KFH1_9ASTE</name>
<dbReference type="EMBL" id="OOIL02000116">
    <property type="protein sequence ID" value="VFQ60636.1"/>
    <property type="molecule type" value="Genomic_DNA"/>
</dbReference>
<dbReference type="PANTHER" id="PTHR33511">
    <property type="entry name" value="OS06G0632400 PROTEIN"/>
    <property type="match status" value="1"/>
</dbReference>
<dbReference type="OrthoDB" id="654716at2759"/>
<gene>
    <name evidence="1" type="ORF">CCAM_LOCUS2412</name>
</gene>
<organism evidence="1 2">
    <name type="scientific">Cuscuta campestris</name>
    <dbReference type="NCBI Taxonomy" id="132261"/>
    <lineage>
        <taxon>Eukaryota</taxon>
        <taxon>Viridiplantae</taxon>
        <taxon>Streptophyta</taxon>
        <taxon>Embryophyta</taxon>
        <taxon>Tracheophyta</taxon>
        <taxon>Spermatophyta</taxon>
        <taxon>Magnoliopsida</taxon>
        <taxon>eudicotyledons</taxon>
        <taxon>Gunneridae</taxon>
        <taxon>Pentapetalae</taxon>
        <taxon>asterids</taxon>
        <taxon>lamiids</taxon>
        <taxon>Solanales</taxon>
        <taxon>Convolvulaceae</taxon>
        <taxon>Cuscuteae</taxon>
        <taxon>Cuscuta</taxon>
        <taxon>Cuscuta subgen. Grammica</taxon>
        <taxon>Cuscuta sect. Cleistogrammica</taxon>
    </lineage>
</organism>